<evidence type="ECO:0000313" key="2">
    <source>
        <dbReference type="Proteomes" id="UP000468327"/>
    </source>
</evidence>
<comment type="caution">
    <text evidence="1">The sequence shown here is derived from an EMBL/GenBank/DDBJ whole genome shotgun (WGS) entry which is preliminary data.</text>
</comment>
<keyword evidence="2" id="KW-1185">Reference proteome</keyword>
<evidence type="ECO:0000313" key="1">
    <source>
        <dbReference type="EMBL" id="MVN13988.1"/>
    </source>
</evidence>
<gene>
    <name evidence="1" type="ORF">GO738_01230</name>
</gene>
<dbReference type="RefSeq" id="WP_157005222.1">
    <property type="nucleotide sequence ID" value="NZ_WPOC01000002.1"/>
</dbReference>
<sequence>MNAPDEITLADLECVVMPNGEVICLGKTLGWVGDFGGRLRPHEVDQGPKSEIKVIGVHDECTYKPMAILRIAPANERERRILGRAGFGLSTEEQAAYAFSYDLNSGECTYDPFKLSDQRTCGEAARWIRGECGFDMLPHGAFLDCEFLRGEKEAPMAFEDEFDKYWK</sequence>
<organism evidence="1 2">
    <name type="scientific">Gordonibacter urolithinfaciens</name>
    <dbReference type="NCBI Taxonomy" id="1335613"/>
    <lineage>
        <taxon>Bacteria</taxon>
        <taxon>Bacillati</taxon>
        <taxon>Actinomycetota</taxon>
        <taxon>Coriobacteriia</taxon>
        <taxon>Eggerthellales</taxon>
        <taxon>Eggerthellaceae</taxon>
        <taxon>Gordonibacter</taxon>
    </lineage>
</organism>
<accession>A0A6N8IDX2</accession>
<dbReference type="EMBL" id="WPOC01000002">
    <property type="protein sequence ID" value="MVN13988.1"/>
    <property type="molecule type" value="Genomic_DNA"/>
</dbReference>
<name>A0A6N8IDX2_9ACTN</name>
<proteinExistence type="predicted"/>
<dbReference type="Proteomes" id="UP000468327">
    <property type="component" value="Unassembled WGS sequence"/>
</dbReference>
<protein>
    <submittedName>
        <fullName evidence="1">Uncharacterized protein</fullName>
    </submittedName>
</protein>
<reference evidence="1 2" key="1">
    <citation type="submission" date="2019-11" db="EMBL/GenBank/DDBJ databases">
        <title>Whole genome shotgun sequencing (WGS) data from Adlercreutzia equolifaciens ResAG-91, Eggerthella lenta MRI-F36, MRI-F37, MRI-F40, ResAG-49, ResAG-88, ResAG-121, ResAG-145, and Gordonibacter sp. ResAG-5, ResAG-26, ResAG-43, ResAG-50, ResAG-59.</title>
        <authorList>
            <person name="Stoll D.A."/>
            <person name="Danylec N."/>
            <person name="Franz C.M.A.P."/>
            <person name="Huch M."/>
        </authorList>
    </citation>
    <scope>NUCLEOTIDE SEQUENCE [LARGE SCALE GENOMIC DNA]</scope>
    <source>
        <strain evidence="1 2">ResAG-59</strain>
    </source>
</reference>
<dbReference type="AlphaFoldDB" id="A0A6N8IDX2"/>